<evidence type="ECO:0000259" key="8">
    <source>
        <dbReference type="Pfam" id="PF00528"/>
    </source>
</evidence>
<comment type="subcellular location">
    <subcellularLocation>
        <location evidence="1">Cell membrane</location>
        <topology evidence="1">Multi-pass membrane protein</topology>
    </subcellularLocation>
</comment>
<accession>A0A368VI35</accession>
<dbReference type="Pfam" id="PF00528">
    <property type="entry name" value="BPD_transp_1"/>
    <property type="match status" value="1"/>
</dbReference>
<dbReference type="Proteomes" id="UP000252415">
    <property type="component" value="Unassembled WGS sequence"/>
</dbReference>
<keyword evidence="2" id="KW-0813">Transport</keyword>
<keyword evidence="4 7" id="KW-0812">Transmembrane</keyword>
<dbReference type="AlphaFoldDB" id="A0A368VI35"/>
<dbReference type="PANTHER" id="PTHR30193">
    <property type="entry name" value="ABC TRANSPORTER PERMEASE PROTEIN"/>
    <property type="match status" value="1"/>
</dbReference>
<evidence type="ECO:0000313" key="9">
    <source>
        <dbReference type="EMBL" id="RCW40315.1"/>
    </source>
</evidence>
<evidence type="ECO:0000256" key="4">
    <source>
        <dbReference type="ARBA" id="ARBA00022692"/>
    </source>
</evidence>
<dbReference type="SUPFAM" id="SSF161098">
    <property type="entry name" value="MetI-like"/>
    <property type="match status" value="1"/>
</dbReference>
<proteinExistence type="predicted"/>
<dbReference type="GO" id="GO:0055085">
    <property type="term" value="P:transmembrane transport"/>
    <property type="evidence" value="ECO:0007669"/>
    <property type="project" value="InterPro"/>
</dbReference>
<dbReference type="CDD" id="cd06261">
    <property type="entry name" value="TM_PBP2"/>
    <property type="match status" value="1"/>
</dbReference>
<name>A0A368VI35_9BACL</name>
<protein>
    <submittedName>
        <fullName evidence="9">Binding-protein-dependent transport system inner membrane component</fullName>
    </submittedName>
</protein>
<gene>
    <name evidence="9" type="ORF">DFP97_1376</name>
</gene>
<dbReference type="InterPro" id="IPR035906">
    <property type="entry name" value="MetI-like_sf"/>
</dbReference>
<keyword evidence="5 7" id="KW-1133">Transmembrane helix</keyword>
<evidence type="ECO:0000313" key="10">
    <source>
        <dbReference type="Proteomes" id="UP000252415"/>
    </source>
</evidence>
<feature type="transmembrane region" description="Helical" evidence="7">
    <location>
        <begin position="7"/>
        <end position="26"/>
    </location>
</feature>
<comment type="caution">
    <text evidence="9">The sequence shown here is derived from an EMBL/GenBank/DDBJ whole genome shotgun (WGS) entry which is preliminary data.</text>
</comment>
<dbReference type="PANTHER" id="PTHR30193:SF37">
    <property type="entry name" value="INNER MEMBRANE ABC TRANSPORTER PERMEASE PROTEIN YCJO"/>
    <property type="match status" value="1"/>
</dbReference>
<evidence type="ECO:0000256" key="2">
    <source>
        <dbReference type="ARBA" id="ARBA00022448"/>
    </source>
</evidence>
<dbReference type="RefSeq" id="WP_114384243.1">
    <property type="nucleotide sequence ID" value="NZ_QPJD01000037.1"/>
</dbReference>
<dbReference type="Gene3D" id="1.10.3720.10">
    <property type="entry name" value="MetI-like"/>
    <property type="match status" value="1"/>
</dbReference>
<dbReference type="InterPro" id="IPR000515">
    <property type="entry name" value="MetI-like"/>
</dbReference>
<evidence type="ECO:0000256" key="6">
    <source>
        <dbReference type="ARBA" id="ARBA00023136"/>
    </source>
</evidence>
<reference evidence="9 10" key="1">
    <citation type="submission" date="2018-07" db="EMBL/GenBank/DDBJ databases">
        <title>Genomic Encyclopedia of Type Strains, Phase III (KMG-III): the genomes of soil and plant-associated and newly described type strains.</title>
        <authorList>
            <person name="Whitman W."/>
        </authorList>
    </citation>
    <scope>NUCLEOTIDE SEQUENCE [LARGE SCALE GENOMIC DNA]</scope>
    <source>
        <strain evidence="9 10">CECT 7506</strain>
    </source>
</reference>
<keyword evidence="3" id="KW-1003">Cell membrane</keyword>
<evidence type="ECO:0000256" key="5">
    <source>
        <dbReference type="ARBA" id="ARBA00022989"/>
    </source>
</evidence>
<sequence length="128" mass="14229">MEWSRRSLIIYMTWSAGGGILTYLAALKGVPKELYDSASIDGANSFKKLFKVTTPMLTPVIFFNLVNGLIAAWQIFAQPIFLAAYAGSLLAVPNDIYQQIFVNQRFEYELSMKATEGQEEGGCRSCLT</sequence>
<evidence type="ECO:0000256" key="1">
    <source>
        <dbReference type="ARBA" id="ARBA00004651"/>
    </source>
</evidence>
<dbReference type="InterPro" id="IPR051393">
    <property type="entry name" value="ABC_transporter_permease"/>
</dbReference>
<feature type="domain" description="ABC transmembrane type-1" evidence="8">
    <location>
        <begin position="8"/>
        <end position="98"/>
    </location>
</feature>
<keyword evidence="10" id="KW-1185">Reference proteome</keyword>
<organism evidence="9 10">
    <name type="scientific">Paenibacillus prosopidis</name>
    <dbReference type="NCBI Taxonomy" id="630520"/>
    <lineage>
        <taxon>Bacteria</taxon>
        <taxon>Bacillati</taxon>
        <taxon>Bacillota</taxon>
        <taxon>Bacilli</taxon>
        <taxon>Bacillales</taxon>
        <taxon>Paenibacillaceae</taxon>
        <taxon>Paenibacillus</taxon>
    </lineage>
</organism>
<keyword evidence="6 7" id="KW-0472">Membrane</keyword>
<dbReference type="EMBL" id="QPJD01000037">
    <property type="protein sequence ID" value="RCW40315.1"/>
    <property type="molecule type" value="Genomic_DNA"/>
</dbReference>
<evidence type="ECO:0000256" key="7">
    <source>
        <dbReference type="SAM" id="Phobius"/>
    </source>
</evidence>
<evidence type="ECO:0000256" key="3">
    <source>
        <dbReference type="ARBA" id="ARBA00022475"/>
    </source>
</evidence>
<dbReference type="OrthoDB" id="9787541at2"/>
<dbReference type="GO" id="GO:0005886">
    <property type="term" value="C:plasma membrane"/>
    <property type="evidence" value="ECO:0007669"/>
    <property type="project" value="UniProtKB-SubCell"/>
</dbReference>